<dbReference type="InterPro" id="IPR027814">
    <property type="entry name" value="DUF4562"/>
</dbReference>
<keyword evidence="2" id="KW-1185">Reference proteome</keyword>
<evidence type="ECO:0000313" key="1">
    <source>
        <dbReference type="EMBL" id="KAK6298570.1"/>
    </source>
</evidence>
<dbReference type="Pfam" id="PF15123">
    <property type="entry name" value="DUF4562"/>
    <property type="match status" value="1"/>
</dbReference>
<dbReference type="PANTHER" id="PTHR34833">
    <property type="entry name" value="GENE, 17359-RELATED"/>
    <property type="match status" value="1"/>
</dbReference>
<protein>
    <submittedName>
        <fullName evidence="1">Uncharacterized protein</fullName>
    </submittedName>
</protein>
<accession>A0AAN8L5Q3</accession>
<comment type="caution">
    <text evidence="1">The sequence shown here is derived from an EMBL/GenBank/DDBJ whole genome shotgun (WGS) entry which is preliminary data.</text>
</comment>
<organism evidence="1 2">
    <name type="scientific">Coregonus suidteri</name>
    <dbReference type="NCBI Taxonomy" id="861788"/>
    <lineage>
        <taxon>Eukaryota</taxon>
        <taxon>Metazoa</taxon>
        <taxon>Chordata</taxon>
        <taxon>Craniata</taxon>
        <taxon>Vertebrata</taxon>
        <taxon>Euteleostomi</taxon>
        <taxon>Actinopterygii</taxon>
        <taxon>Neopterygii</taxon>
        <taxon>Teleostei</taxon>
        <taxon>Protacanthopterygii</taxon>
        <taxon>Salmoniformes</taxon>
        <taxon>Salmonidae</taxon>
        <taxon>Coregoninae</taxon>
        <taxon>Coregonus</taxon>
    </lineage>
</organism>
<name>A0AAN8L5Q3_9TELE</name>
<sequence length="178" mass="20530">MESSKMVQGRLPQAYGQRMLFTGPDGIGDYRARLIDFPRYIGDGPLSPEGTSDLNYLCRPAPCTPPPMPKQCYIGGVGWGMQYHQLLNSRTLHSNMQIKRAEFRSALEDRVTHRYQNPWNAPPHFLDKQSVGARSKLAWTHNKYDCYIPDNNKQFLLNREINSFREKLQVPHKLVPLK</sequence>
<dbReference type="Proteomes" id="UP001356427">
    <property type="component" value="Unassembled WGS sequence"/>
</dbReference>
<reference evidence="1 2" key="1">
    <citation type="submission" date="2021-04" db="EMBL/GenBank/DDBJ databases">
        <authorList>
            <person name="De Guttry C."/>
            <person name="Zahm M."/>
            <person name="Klopp C."/>
            <person name="Cabau C."/>
            <person name="Louis A."/>
            <person name="Berthelot C."/>
            <person name="Parey E."/>
            <person name="Roest Crollius H."/>
            <person name="Montfort J."/>
            <person name="Robinson-Rechavi M."/>
            <person name="Bucao C."/>
            <person name="Bouchez O."/>
            <person name="Gislard M."/>
            <person name="Lluch J."/>
            <person name="Milhes M."/>
            <person name="Lampietro C."/>
            <person name="Lopez Roques C."/>
            <person name="Donnadieu C."/>
            <person name="Braasch I."/>
            <person name="Desvignes T."/>
            <person name="Postlethwait J."/>
            <person name="Bobe J."/>
            <person name="Wedekind C."/>
            <person name="Guiguen Y."/>
        </authorList>
    </citation>
    <scope>NUCLEOTIDE SEQUENCE [LARGE SCALE GENOMIC DNA]</scope>
    <source>
        <strain evidence="1">Cs_M1</strain>
        <tissue evidence="1">Blood</tissue>
    </source>
</reference>
<dbReference type="EMBL" id="JAGTTL010000030">
    <property type="protein sequence ID" value="KAK6298570.1"/>
    <property type="molecule type" value="Genomic_DNA"/>
</dbReference>
<evidence type="ECO:0000313" key="2">
    <source>
        <dbReference type="Proteomes" id="UP001356427"/>
    </source>
</evidence>
<dbReference type="AlphaFoldDB" id="A0AAN8L5Q3"/>
<gene>
    <name evidence="1" type="ORF">J4Q44_G00316250</name>
</gene>
<proteinExistence type="predicted"/>
<dbReference type="PANTHER" id="PTHR34833:SF1">
    <property type="entry name" value="GENE, 17359-RELATED"/>
    <property type="match status" value="1"/>
</dbReference>